<name>A0A445J2P8_GLYSO</name>
<protein>
    <submittedName>
        <fullName evidence="3">Uncharacterized protein</fullName>
    </submittedName>
</protein>
<dbReference type="EMBL" id="QZWG01000009">
    <property type="protein sequence ID" value="RZB92628.1"/>
    <property type="molecule type" value="Genomic_DNA"/>
</dbReference>
<evidence type="ECO:0000313" key="4">
    <source>
        <dbReference type="Proteomes" id="UP000289340"/>
    </source>
</evidence>
<comment type="caution">
    <text evidence="3">The sequence shown here is derived from an EMBL/GenBank/DDBJ whole genome shotgun (WGS) entry which is preliminary data.</text>
</comment>
<feature type="region of interest" description="Disordered" evidence="1">
    <location>
        <begin position="112"/>
        <end position="131"/>
    </location>
</feature>
<proteinExistence type="predicted"/>
<keyword evidence="2" id="KW-1133">Transmembrane helix</keyword>
<keyword evidence="2" id="KW-0812">Transmembrane</keyword>
<evidence type="ECO:0000313" key="3">
    <source>
        <dbReference type="EMBL" id="RZB92628.1"/>
    </source>
</evidence>
<accession>A0A445J2P8</accession>
<gene>
    <name evidence="3" type="ORF">D0Y65_024550</name>
</gene>
<organism evidence="3 4">
    <name type="scientific">Glycine soja</name>
    <name type="common">Wild soybean</name>
    <dbReference type="NCBI Taxonomy" id="3848"/>
    <lineage>
        <taxon>Eukaryota</taxon>
        <taxon>Viridiplantae</taxon>
        <taxon>Streptophyta</taxon>
        <taxon>Embryophyta</taxon>
        <taxon>Tracheophyta</taxon>
        <taxon>Spermatophyta</taxon>
        <taxon>Magnoliopsida</taxon>
        <taxon>eudicotyledons</taxon>
        <taxon>Gunneridae</taxon>
        <taxon>Pentapetalae</taxon>
        <taxon>rosids</taxon>
        <taxon>fabids</taxon>
        <taxon>Fabales</taxon>
        <taxon>Fabaceae</taxon>
        <taxon>Papilionoideae</taxon>
        <taxon>50 kb inversion clade</taxon>
        <taxon>NPAAA clade</taxon>
        <taxon>indigoferoid/millettioid clade</taxon>
        <taxon>Phaseoleae</taxon>
        <taxon>Glycine</taxon>
        <taxon>Glycine subgen. Soja</taxon>
    </lineage>
</organism>
<keyword evidence="4" id="KW-1185">Reference proteome</keyword>
<sequence length="131" mass="14326">MPFLNLKKKRNLSLSLPAFALLFFFFRISSLLLLPTSSSSSSSCFITFLLLAASSSCAFFFLRLLCGSSSSSLRRCSGGARKLPRRATVVCTSTVEIMVRTRGLGRALGQVTRRGVGRGDHDDSDDAPQRR</sequence>
<evidence type="ECO:0000256" key="1">
    <source>
        <dbReference type="SAM" id="MobiDB-lite"/>
    </source>
</evidence>
<keyword evidence="2" id="KW-0472">Membrane</keyword>
<feature type="compositionally biased region" description="Basic and acidic residues" evidence="1">
    <location>
        <begin position="117"/>
        <end position="131"/>
    </location>
</feature>
<feature type="transmembrane region" description="Helical" evidence="2">
    <location>
        <begin position="45"/>
        <end position="65"/>
    </location>
</feature>
<evidence type="ECO:0000256" key="2">
    <source>
        <dbReference type="SAM" id="Phobius"/>
    </source>
</evidence>
<feature type="transmembrane region" description="Helical" evidence="2">
    <location>
        <begin position="12"/>
        <end position="33"/>
    </location>
</feature>
<dbReference type="Proteomes" id="UP000289340">
    <property type="component" value="Chromosome 9"/>
</dbReference>
<dbReference type="AlphaFoldDB" id="A0A445J2P8"/>
<reference evidence="3 4" key="1">
    <citation type="submission" date="2018-09" db="EMBL/GenBank/DDBJ databases">
        <title>A high-quality reference genome of wild soybean provides a powerful tool to mine soybean genomes.</title>
        <authorList>
            <person name="Xie M."/>
            <person name="Chung C.Y.L."/>
            <person name="Li M.-W."/>
            <person name="Wong F.-L."/>
            <person name="Chan T.-F."/>
            <person name="Lam H.-M."/>
        </authorList>
    </citation>
    <scope>NUCLEOTIDE SEQUENCE [LARGE SCALE GENOMIC DNA]</scope>
    <source>
        <strain evidence="4">cv. W05</strain>
        <tissue evidence="3">Hypocotyl of etiolated seedlings</tissue>
    </source>
</reference>